<evidence type="ECO:0000313" key="3">
    <source>
        <dbReference type="Proteomes" id="UP000273786"/>
    </source>
</evidence>
<dbReference type="SUPFAM" id="SSF55298">
    <property type="entry name" value="YjgF-like"/>
    <property type="match status" value="1"/>
</dbReference>
<dbReference type="GO" id="GO:0019239">
    <property type="term" value="F:deaminase activity"/>
    <property type="evidence" value="ECO:0007669"/>
    <property type="project" value="TreeGrafter"/>
</dbReference>
<dbReference type="EMBL" id="RQXT01000045">
    <property type="protein sequence ID" value="RRH94129.1"/>
    <property type="molecule type" value="Genomic_DNA"/>
</dbReference>
<dbReference type="PANTHER" id="PTHR11803:SF58">
    <property type="entry name" value="PROTEIN HMF1-RELATED"/>
    <property type="match status" value="1"/>
</dbReference>
<organism evidence="2 3">
    <name type="scientific">Mesorhizobium tamadayense</name>
    <dbReference type="NCBI Taxonomy" id="425306"/>
    <lineage>
        <taxon>Bacteria</taxon>
        <taxon>Pseudomonadati</taxon>
        <taxon>Pseudomonadota</taxon>
        <taxon>Alphaproteobacteria</taxon>
        <taxon>Hyphomicrobiales</taxon>
        <taxon>Phyllobacteriaceae</taxon>
        <taxon>Mesorhizobium</taxon>
    </lineage>
</organism>
<sequence length="132" mass="14076">MESNLTPVFPSDPARPSFSQGMILKGSGMFVSSGHIGVDDDGKLVVSSLEDQVVAVFEGIGRTLIAAGLGFEHVARVTYYITDLEPRIMEAVRKVRNRYLRADAPPASVLIGISALPDPGARIEVEVVAVVP</sequence>
<dbReference type="InterPro" id="IPR006175">
    <property type="entry name" value="YjgF/YER057c/UK114"/>
</dbReference>
<name>A0A3P3F667_9HYPH</name>
<protein>
    <submittedName>
        <fullName evidence="2">RidA family protein</fullName>
    </submittedName>
</protein>
<accession>A0A3P3F667</accession>
<dbReference type="RefSeq" id="WP_125004646.1">
    <property type="nucleotide sequence ID" value="NZ_RQXT01000045.1"/>
</dbReference>
<dbReference type="Proteomes" id="UP000273786">
    <property type="component" value="Unassembled WGS sequence"/>
</dbReference>
<comment type="similarity">
    <text evidence="1">Belongs to the RutC family.</text>
</comment>
<dbReference type="CDD" id="cd00448">
    <property type="entry name" value="YjgF_YER057c_UK114_family"/>
    <property type="match status" value="1"/>
</dbReference>
<keyword evidence="3" id="KW-1185">Reference proteome</keyword>
<evidence type="ECO:0000313" key="2">
    <source>
        <dbReference type="EMBL" id="RRH94129.1"/>
    </source>
</evidence>
<evidence type="ECO:0000256" key="1">
    <source>
        <dbReference type="ARBA" id="ARBA00010552"/>
    </source>
</evidence>
<reference evidence="2 3" key="1">
    <citation type="submission" date="2018-11" db="EMBL/GenBank/DDBJ databases">
        <title>the genome of Mesorhizobium tamadayense DSM 28320.</title>
        <authorList>
            <person name="Gao J."/>
        </authorList>
    </citation>
    <scope>NUCLEOTIDE SEQUENCE [LARGE SCALE GENOMIC DNA]</scope>
    <source>
        <strain evidence="2 3">DSM 28320</strain>
    </source>
</reference>
<dbReference type="InterPro" id="IPR035959">
    <property type="entry name" value="RutC-like_sf"/>
</dbReference>
<dbReference type="GO" id="GO:0005829">
    <property type="term" value="C:cytosol"/>
    <property type="evidence" value="ECO:0007669"/>
    <property type="project" value="TreeGrafter"/>
</dbReference>
<dbReference type="OrthoDB" id="9807360at2"/>
<dbReference type="PANTHER" id="PTHR11803">
    <property type="entry name" value="2-IMINOBUTANOATE/2-IMINOPROPANOATE DEAMINASE RIDA"/>
    <property type="match status" value="1"/>
</dbReference>
<gene>
    <name evidence="2" type="ORF">EH240_27950</name>
</gene>
<dbReference type="Pfam" id="PF01042">
    <property type="entry name" value="Ribonuc_L-PSP"/>
    <property type="match status" value="1"/>
</dbReference>
<comment type="caution">
    <text evidence="2">The sequence shown here is derived from an EMBL/GenBank/DDBJ whole genome shotgun (WGS) entry which is preliminary data.</text>
</comment>
<proteinExistence type="inferred from homology"/>
<dbReference type="Gene3D" id="3.30.1330.40">
    <property type="entry name" value="RutC-like"/>
    <property type="match status" value="1"/>
</dbReference>
<dbReference type="AlphaFoldDB" id="A0A3P3F667"/>